<dbReference type="GO" id="GO:0015977">
    <property type="term" value="P:carbon fixation"/>
    <property type="evidence" value="ECO:0007669"/>
    <property type="project" value="UniProtKB-KW"/>
</dbReference>
<dbReference type="GO" id="GO:0005829">
    <property type="term" value="C:cytosol"/>
    <property type="evidence" value="ECO:0007669"/>
    <property type="project" value="TreeGrafter"/>
</dbReference>
<evidence type="ECO:0000256" key="5">
    <source>
        <dbReference type="ARBA" id="ARBA00022490"/>
    </source>
</evidence>
<accession>A0AAV9IYY9</accession>
<dbReference type="PANTHER" id="PTHR30523:SF6">
    <property type="entry name" value="PHOSPHOENOLPYRUVATE CARBOXYLASE"/>
    <property type="match status" value="1"/>
</dbReference>
<keyword evidence="5" id="KW-0963">Cytoplasm</keyword>
<dbReference type="InterPro" id="IPR022805">
    <property type="entry name" value="PEP_COase_bac/pln-type"/>
</dbReference>
<dbReference type="InterPro" id="IPR015813">
    <property type="entry name" value="Pyrv/PenolPyrv_kinase-like_dom"/>
</dbReference>
<sequence length="957" mass="108701">MESRLHASTTLSEGNSGAPVGRVDSVHFITPLQENLRDVTRTLVGIVEQHCGAETAAAFEHMHRLSRSYDELQDDAQFQKLAAYVESLPGEMLVKISSMFSNLCNLSSIADHVHRIRRRRAYERGESSVLIHYGLQETFEFLVDKAKLTPQQIYLELCTQTVEMVLTAHPTQSVRRSLLNKLHNIGMLLMEMDRKDLTPIERALLVTRMRSDMNALWRTDEVRRSRPTPQDEARSALNVITTTLWDAVPRFLRYVDVALQEIGVNEPLPLDAKPFAFSSWAGGDRDGNPFVTSQVTWDVVLLHRFRAADLYLEAVETLMFDLSLHYCSDALRQYIDQLPQPPLLAQGARGTLMYREFWNHVPPTEPYRQVLAHVRDRMRNTRDYFGAVLSGNQPLADRIDRDSIYMHEAEFLEPLRRMYDSLIAENDVEVARGGLVDLIRRLQAFGLSLLRLDVRQEADRHTEAMDAITRYIGGGDDPLFKPYSEMNEEERMAFLTQVLRGRRPLIPRDGIPGASESVQAVLDTFAACARITHEVSATALGAYIISMCMQPSDVLCVEVLQREYAPAPPQRVVPLLETISALRSAPQVLSTLLQVPWYREHLRTAHHNVQEVMIGYSDSGKDGGRITSTWELYLAQERMAQVAREHDVQLRFFHGRGGTVGRGGGPQHKAILSQPPNTINKYLRVTVQGEVIQQNFGMPALADRTLEAYTTAVMQHELLPTPSVQPQWRDIMDRMSQVSCAKYRSIVYGLDDFVRYFRQATPEPELGILNIGSRPQKRREGGVETLRAIPWVFSWSQNRLQLPVWLGIGTALRDAMERGHGEELRRMHREWPFFQSFLDLIEMVLAKADARIAAKYDEELVEPALRKHGAELRALLQETIVYVKKASGARRLMDNDRMQQRAIDTRRSWLTPMSLAQIRALREIRESQRAGQEPGTATVDLFIISAKALAAGLQNTG</sequence>
<name>A0AAV9IYY9_CYACA</name>
<evidence type="ECO:0000256" key="8">
    <source>
        <dbReference type="ARBA" id="ARBA00023300"/>
    </source>
</evidence>
<dbReference type="Proteomes" id="UP001301350">
    <property type="component" value="Unassembled WGS sequence"/>
</dbReference>
<dbReference type="FunFam" id="1.20.1440.90:FF:000001">
    <property type="entry name" value="Phosphoenolpyruvate carboxylase 1"/>
    <property type="match status" value="1"/>
</dbReference>
<dbReference type="Gene3D" id="1.20.1440.90">
    <property type="entry name" value="Phosphoenolpyruvate/pyruvate domain"/>
    <property type="match status" value="1"/>
</dbReference>
<feature type="active site" evidence="10">
    <location>
        <position position="169"/>
    </location>
</feature>
<evidence type="ECO:0000256" key="7">
    <source>
        <dbReference type="ARBA" id="ARBA00023239"/>
    </source>
</evidence>
<dbReference type="EC" id="4.1.1.31" evidence="4"/>
<dbReference type="PROSITE" id="PS00393">
    <property type="entry name" value="PEPCASE_2"/>
    <property type="match status" value="1"/>
</dbReference>
<dbReference type="GO" id="GO:0008964">
    <property type="term" value="F:phosphoenolpyruvate carboxylase activity"/>
    <property type="evidence" value="ECO:0007669"/>
    <property type="project" value="UniProtKB-EC"/>
</dbReference>
<protein>
    <recommendedName>
        <fullName evidence="4">phosphoenolpyruvate carboxylase</fullName>
        <ecNumber evidence="4">4.1.1.31</ecNumber>
    </recommendedName>
</protein>
<organism evidence="12 13">
    <name type="scientific">Cyanidium caldarium</name>
    <name type="common">Red alga</name>
    <dbReference type="NCBI Taxonomy" id="2771"/>
    <lineage>
        <taxon>Eukaryota</taxon>
        <taxon>Rhodophyta</taxon>
        <taxon>Bangiophyceae</taxon>
        <taxon>Cyanidiales</taxon>
        <taxon>Cyanidiaceae</taxon>
        <taxon>Cyanidium</taxon>
    </lineage>
</organism>
<dbReference type="Pfam" id="PF00311">
    <property type="entry name" value="PEPcase"/>
    <property type="match status" value="1"/>
</dbReference>
<evidence type="ECO:0000313" key="12">
    <source>
        <dbReference type="EMBL" id="KAK4537336.1"/>
    </source>
</evidence>
<dbReference type="InterPro" id="IPR033129">
    <property type="entry name" value="PEPCASE_His_AS"/>
</dbReference>
<keyword evidence="13" id="KW-1185">Reference proteome</keyword>
<feature type="active site" evidence="11">
    <location>
        <position position="621"/>
    </location>
</feature>
<comment type="subcellular location">
    <subcellularLocation>
        <location evidence="2">Cytoplasm</location>
    </subcellularLocation>
</comment>
<keyword evidence="6" id="KW-0460">Magnesium</keyword>
<comment type="similarity">
    <text evidence="3">Belongs to the PEPCase type 1 family.</text>
</comment>
<dbReference type="AlphaFoldDB" id="A0AAV9IYY9"/>
<dbReference type="GO" id="GO:0006099">
    <property type="term" value="P:tricarboxylic acid cycle"/>
    <property type="evidence" value="ECO:0007669"/>
    <property type="project" value="InterPro"/>
</dbReference>
<comment type="cofactor">
    <cofactor evidence="1">
        <name>Mg(2+)</name>
        <dbReference type="ChEBI" id="CHEBI:18420"/>
    </cofactor>
</comment>
<keyword evidence="8" id="KW-0120">Carbon dioxide fixation</keyword>
<dbReference type="NCBIfam" id="NF000584">
    <property type="entry name" value="PRK00009.1"/>
    <property type="match status" value="1"/>
</dbReference>
<comment type="catalytic activity">
    <reaction evidence="9">
        <text>oxaloacetate + phosphate = phosphoenolpyruvate + hydrogencarbonate</text>
        <dbReference type="Rhea" id="RHEA:28370"/>
        <dbReference type="ChEBI" id="CHEBI:16452"/>
        <dbReference type="ChEBI" id="CHEBI:17544"/>
        <dbReference type="ChEBI" id="CHEBI:43474"/>
        <dbReference type="ChEBI" id="CHEBI:58702"/>
        <dbReference type="EC" id="4.1.1.31"/>
    </reaction>
</comment>
<evidence type="ECO:0000256" key="6">
    <source>
        <dbReference type="ARBA" id="ARBA00022842"/>
    </source>
</evidence>
<evidence type="ECO:0000256" key="2">
    <source>
        <dbReference type="ARBA" id="ARBA00004496"/>
    </source>
</evidence>
<evidence type="ECO:0000256" key="4">
    <source>
        <dbReference type="ARBA" id="ARBA00012305"/>
    </source>
</evidence>
<dbReference type="InterPro" id="IPR021135">
    <property type="entry name" value="PEP_COase"/>
</dbReference>
<dbReference type="SUPFAM" id="SSF51621">
    <property type="entry name" value="Phosphoenolpyruvate/pyruvate domain"/>
    <property type="match status" value="1"/>
</dbReference>
<keyword evidence="7" id="KW-0456">Lyase</keyword>
<evidence type="ECO:0000256" key="11">
    <source>
        <dbReference type="PROSITE-ProRule" id="PRU10112"/>
    </source>
</evidence>
<reference evidence="12 13" key="1">
    <citation type="submission" date="2022-07" db="EMBL/GenBank/DDBJ databases">
        <title>Genome-wide signatures of adaptation to extreme environments.</title>
        <authorList>
            <person name="Cho C.H."/>
            <person name="Yoon H.S."/>
        </authorList>
    </citation>
    <scope>NUCLEOTIDE SEQUENCE [LARGE SCALE GENOMIC DNA]</scope>
    <source>
        <strain evidence="12 13">DBV 063 E5</strain>
    </source>
</reference>
<evidence type="ECO:0000256" key="1">
    <source>
        <dbReference type="ARBA" id="ARBA00001946"/>
    </source>
</evidence>
<proteinExistence type="inferred from homology"/>
<comment type="caution">
    <text evidence="12">The sequence shown here is derived from an EMBL/GenBank/DDBJ whole genome shotgun (WGS) entry which is preliminary data.</text>
</comment>
<dbReference type="PRINTS" id="PR00150">
    <property type="entry name" value="PEPCARBXLASE"/>
</dbReference>
<dbReference type="PROSITE" id="PS00781">
    <property type="entry name" value="PEPCASE_1"/>
    <property type="match status" value="1"/>
</dbReference>
<dbReference type="InterPro" id="IPR018129">
    <property type="entry name" value="PEP_COase_Lys_AS"/>
</dbReference>
<evidence type="ECO:0000256" key="9">
    <source>
        <dbReference type="ARBA" id="ARBA00048995"/>
    </source>
</evidence>
<dbReference type="HAMAP" id="MF_00595">
    <property type="entry name" value="PEPcase_type1"/>
    <property type="match status" value="1"/>
</dbReference>
<evidence type="ECO:0000256" key="10">
    <source>
        <dbReference type="PROSITE-ProRule" id="PRU10111"/>
    </source>
</evidence>
<evidence type="ECO:0000256" key="3">
    <source>
        <dbReference type="ARBA" id="ARBA00008346"/>
    </source>
</evidence>
<evidence type="ECO:0000313" key="13">
    <source>
        <dbReference type="Proteomes" id="UP001301350"/>
    </source>
</evidence>
<dbReference type="EMBL" id="JANCYW010000012">
    <property type="protein sequence ID" value="KAK4537336.1"/>
    <property type="molecule type" value="Genomic_DNA"/>
</dbReference>
<dbReference type="PANTHER" id="PTHR30523">
    <property type="entry name" value="PHOSPHOENOLPYRUVATE CARBOXYLASE"/>
    <property type="match status" value="1"/>
</dbReference>
<gene>
    <name evidence="12" type="ORF">CDCA_CDCA12G3361</name>
</gene>